<sequence>MGFEELMELFRHPANWNLPGNLLAILVGAIYLILVGPLRRLFPGSAPVRPGKKIWFLSGLLLLYFTLGSPMDLLAHELFSFHMLQMSLLYLVLPPFFLQGIPDWMFRALFRIPGVRPVVSLFTRPVVALFVFNGLLSIYHVPLIFDRIMANEWLHAGVHLLLGITALFFWWPITAPVEELDRLKGWKRLVYIFAGGALLTPACALIIFSDTPMFALYKEGSALAPILTPQQDQQLGGVLMKIIQEISYGVALTYNFFLWVAQERAKDRIRKETDTAAPTTFTGASGKPQTNP</sequence>
<feature type="transmembrane region" description="Helical" evidence="7">
    <location>
        <begin position="242"/>
        <end position="261"/>
    </location>
</feature>
<keyword evidence="2" id="KW-1003">Cell membrane</keyword>
<feature type="transmembrane region" description="Helical" evidence="7">
    <location>
        <begin position="20"/>
        <end position="42"/>
    </location>
</feature>
<dbReference type="OrthoDB" id="128422at2"/>
<comment type="subcellular location">
    <subcellularLocation>
        <location evidence="1">Cell membrane</location>
        <topology evidence="1">Multi-pass membrane protein</topology>
    </subcellularLocation>
</comment>
<organism evidence="8 9">
    <name type="scientific">Planifilum fimeticola</name>
    <dbReference type="NCBI Taxonomy" id="201975"/>
    <lineage>
        <taxon>Bacteria</taxon>
        <taxon>Bacillati</taxon>
        <taxon>Bacillota</taxon>
        <taxon>Bacilli</taxon>
        <taxon>Bacillales</taxon>
        <taxon>Thermoactinomycetaceae</taxon>
        <taxon>Planifilum</taxon>
    </lineage>
</organism>
<evidence type="ECO:0000313" key="8">
    <source>
        <dbReference type="EMBL" id="PRX39245.1"/>
    </source>
</evidence>
<evidence type="ECO:0000256" key="3">
    <source>
        <dbReference type="ARBA" id="ARBA00022692"/>
    </source>
</evidence>
<name>A0A2T0LBG0_9BACL</name>
<dbReference type="Proteomes" id="UP000237797">
    <property type="component" value="Unassembled WGS sequence"/>
</dbReference>
<accession>A0A2T0LBG0</accession>
<evidence type="ECO:0000256" key="5">
    <source>
        <dbReference type="ARBA" id="ARBA00023136"/>
    </source>
</evidence>
<protein>
    <submittedName>
        <fullName evidence="8">Putative membrane protein</fullName>
    </submittedName>
</protein>
<evidence type="ECO:0000313" key="9">
    <source>
        <dbReference type="Proteomes" id="UP000237797"/>
    </source>
</evidence>
<gene>
    <name evidence="8" type="ORF">CLV97_12728</name>
</gene>
<proteinExistence type="predicted"/>
<feature type="transmembrane region" description="Helical" evidence="7">
    <location>
        <begin position="189"/>
        <end position="208"/>
    </location>
</feature>
<evidence type="ECO:0000256" key="2">
    <source>
        <dbReference type="ARBA" id="ARBA00022475"/>
    </source>
</evidence>
<feature type="transmembrane region" description="Helical" evidence="7">
    <location>
        <begin position="118"/>
        <end position="141"/>
    </location>
</feature>
<dbReference type="Pfam" id="PF09678">
    <property type="entry name" value="Caa3_CtaG"/>
    <property type="match status" value="1"/>
</dbReference>
<keyword evidence="5 7" id="KW-0472">Membrane</keyword>
<feature type="region of interest" description="Disordered" evidence="6">
    <location>
        <begin position="273"/>
        <end position="292"/>
    </location>
</feature>
<dbReference type="AlphaFoldDB" id="A0A2T0LBG0"/>
<reference evidence="8 9" key="1">
    <citation type="submission" date="2018-03" db="EMBL/GenBank/DDBJ databases">
        <title>Genomic Encyclopedia of Archaeal and Bacterial Type Strains, Phase II (KMG-II): from individual species to whole genera.</title>
        <authorList>
            <person name="Goeker M."/>
        </authorList>
    </citation>
    <scope>NUCLEOTIDE SEQUENCE [LARGE SCALE GENOMIC DNA]</scope>
    <source>
        <strain evidence="8 9">DSM 44946</strain>
    </source>
</reference>
<dbReference type="EMBL" id="PVNE01000027">
    <property type="protein sequence ID" value="PRX39245.1"/>
    <property type="molecule type" value="Genomic_DNA"/>
</dbReference>
<dbReference type="GO" id="GO:0005886">
    <property type="term" value="C:plasma membrane"/>
    <property type="evidence" value="ECO:0007669"/>
    <property type="project" value="UniProtKB-SubCell"/>
</dbReference>
<comment type="caution">
    <text evidence="8">The sequence shown here is derived from an EMBL/GenBank/DDBJ whole genome shotgun (WGS) entry which is preliminary data.</text>
</comment>
<feature type="transmembrane region" description="Helical" evidence="7">
    <location>
        <begin position="87"/>
        <end position="106"/>
    </location>
</feature>
<dbReference type="RefSeq" id="WP_106346246.1">
    <property type="nucleotide sequence ID" value="NZ_PVNE01000027.1"/>
</dbReference>
<dbReference type="InterPro" id="IPR019108">
    <property type="entry name" value="Caa3_assmbl_CtaG-rel"/>
</dbReference>
<keyword evidence="3 7" id="KW-0812">Transmembrane</keyword>
<evidence type="ECO:0000256" key="4">
    <source>
        <dbReference type="ARBA" id="ARBA00022989"/>
    </source>
</evidence>
<evidence type="ECO:0000256" key="1">
    <source>
        <dbReference type="ARBA" id="ARBA00004651"/>
    </source>
</evidence>
<feature type="compositionally biased region" description="Polar residues" evidence="6">
    <location>
        <begin position="276"/>
        <end position="292"/>
    </location>
</feature>
<keyword evidence="4 7" id="KW-1133">Transmembrane helix</keyword>
<evidence type="ECO:0000256" key="7">
    <source>
        <dbReference type="SAM" id="Phobius"/>
    </source>
</evidence>
<evidence type="ECO:0000256" key="6">
    <source>
        <dbReference type="SAM" id="MobiDB-lite"/>
    </source>
</evidence>
<keyword evidence="9" id="KW-1185">Reference proteome</keyword>
<feature type="transmembrane region" description="Helical" evidence="7">
    <location>
        <begin position="153"/>
        <end position="177"/>
    </location>
</feature>
<feature type="transmembrane region" description="Helical" evidence="7">
    <location>
        <begin position="54"/>
        <end position="75"/>
    </location>
</feature>